<feature type="transmembrane region" description="Helical" evidence="7">
    <location>
        <begin position="380"/>
        <end position="398"/>
    </location>
</feature>
<evidence type="ECO:0000256" key="3">
    <source>
        <dbReference type="ARBA" id="ARBA00022692"/>
    </source>
</evidence>
<dbReference type="EMBL" id="BDSP01000087">
    <property type="protein sequence ID" value="GAX15050.1"/>
    <property type="molecule type" value="Genomic_DNA"/>
</dbReference>
<dbReference type="Proteomes" id="UP000198406">
    <property type="component" value="Unassembled WGS sequence"/>
</dbReference>
<keyword evidence="10" id="KW-1185">Reference proteome</keyword>
<feature type="transmembrane region" description="Helical" evidence="7">
    <location>
        <begin position="349"/>
        <end position="368"/>
    </location>
</feature>
<feature type="transmembrane region" description="Helical" evidence="7">
    <location>
        <begin position="135"/>
        <end position="153"/>
    </location>
</feature>
<feature type="transmembrane region" description="Helical" evidence="7">
    <location>
        <begin position="159"/>
        <end position="182"/>
    </location>
</feature>
<gene>
    <name evidence="9" type="ORF">FisN_12Lh254</name>
</gene>
<evidence type="ECO:0000313" key="10">
    <source>
        <dbReference type="Proteomes" id="UP000198406"/>
    </source>
</evidence>
<dbReference type="InterPro" id="IPR036259">
    <property type="entry name" value="MFS_trans_sf"/>
</dbReference>
<dbReference type="InterPro" id="IPR020846">
    <property type="entry name" value="MFS_dom"/>
</dbReference>
<evidence type="ECO:0000256" key="5">
    <source>
        <dbReference type="ARBA" id="ARBA00023136"/>
    </source>
</evidence>
<sequence length="526" mass="57303">MNTVEYQHIPHSEDEPLADEAFVVSEKCPSSDTNSADDCSIDDTTRAINEVVTIDEAMERLGYGTFQYLLCAAAGVCFAADAMQLMLLSFLSVVLKDEWNLSPQATEAMASAVFAGAMVGTLLLGPLADSIGRRPVFLITALDISVFGVLASLAPNVEFLAATIFMVGLGVGGLTVPFDILAEFLPRTKRGTSLLLIEYFWTLGSLYVVAVAYFSLHGGHWRLFVVLCSIPCLISLFVGFFFVPESARWLVTKGHLKEAMAVLRRSATQNGLDPDVVFPPSMTLAPERQHREATIAELLSPQWRDITLSLWGTWGLFAFGYYGTVMAITNVFAHSDKNHQTDRMYHFDYTAIFMSSAAEMVGTTLAIWAVDRVGRVPSQVVSYLIAGFSISAFCMLASTGSHHYMLLGLSFLARVFEMSATCITWVSTAEILTTEVRGTGHSTSNAMARLGAFFCPFLVVGNTPLPVVAIVMLLVHLITAACSSRLLETRGLGMDSTNEDLEDEPVSPRLDPIDEHGISAYHGHLS</sequence>
<dbReference type="PANTHER" id="PTHR23511">
    <property type="entry name" value="SYNAPTIC VESICLE GLYCOPROTEIN 2"/>
    <property type="match status" value="1"/>
</dbReference>
<proteinExistence type="predicted"/>
<accession>A0A1Z5JM09</accession>
<dbReference type="InParanoid" id="A0A1Z5JM09"/>
<feature type="transmembrane region" description="Helical" evidence="7">
    <location>
        <begin position="308"/>
        <end position="329"/>
    </location>
</feature>
<comment type="subcellular location">
    <subcellularLocation>
        <location evidence="1">Membrane</location>
        <topology evidence="1">Multi-pass membrane protein</topology>
    </subcellularLocation>
</comment>
<keyword evidence="3 7" id="KW-0812">Transmembrane</keyword>
<keyword evidence="5 7" id="KW-0472">Membrane</keyword>
<feature type="transmembrane region" description="Helical" evidence="7">
    <location>
        <begin position="108"/>
        <end position="128"/>
    </location>
</feature>
<dbReference type="PANTHER" id="PTHR23511:SF5">
    <property type="entry name" value="MAJOR FACILITATOR-TYPE TRANSPORTER HXNZ-RELATED"/>
    <property type="match status" value="1"/>
</dbReference>
<dbReference type="PROSITE" id="PS00216">
    <property type="entry name" value="SUGAR_TRANSPORT_1"/>
    <property type="match status" value="1"/>
</dbReference>
<evidence type="ECO:0000256" key="7">
    <source>
        <dbReference type="SAM" id="Phobius"/>
    </source>
</evidence>
<feature type="transmembrane region" description="Helical" evidence="7">
    <location>
        <begin position="68"/>
        <end position="88"/>
    </location>
</feature>
<keyword evidence="2" id="KW-0813">Transport</keyword>
<reference evidence="9 10" key="1">
    <citation type="journal article" date="2015" name="Plant Cell">
        <title>Oil accumulation by the oleaginous diatom Fistulifera solaris as revealed by the genome and transcriptome.</title>
        <authorList>
            <person name="Tanaka T."/>
            <person name="Maeda Y."/>
            <person name="Veluchamy A."/>
            <person name="Tanaka M."/>
            <person name="Abida H."/>
            <person name="Marechal E."/>
            <person name="Bowler C."/>
            <person name="Muto M."/>
            <person name="Sunaga Y."/>
            <person name="Tanaka M."/>
            <person name="Yoshino T."/>
            <person name="Taniguchi T."/>
            <person name="Fukuda Y."/>
            <person name="Nemoto M."/>
            <person name="Matsumoto M."/>
            <person name="Wong P.S."/>
            <person name="Aburatani S."/>
            <person name="Fujibuchi W."/>
        </authorList>
    </citation>
    <scope>NUCLEOTIDE SEQUENCE [LARGE SCALE GENOMIC DNA]</scope>
    <source>
        <strain evidence="9 10">JPCC DA0580</strain>
    </source>
</reference>
<evidence type="ECO:0000256" key="1">
    <source>
        <dbReference type="ARBA" id="ARBA00004141"/>
    </source>
</evidence>
<protein>
    <recommendedName>
        <fullName evidence="8">Major facilitator superfamily (MFS) profile domain-containing protein</fullName>
    </recommendedName>
</protein>
<feature type="transmembrane region" description="Helical" evidence="7">
    <location>
        <begin position="194"/>
        <end position="215"/>
    </location>
</feature>
<feature type="transmembrane region" description="Helical" evidence="7">
    <location>
        <begin position="221"/>
        <end position="243"/>
    </location>
</feature>
<evidence type="ECO:0000313" key="9">
    <source>
        <dbReference type="EMBL" id="GAX15050.1"/>
    </source>
</evidence>
<dbReference type="InterPro" id="IPR005829">
    <property type="entry name" value="Sugar_transporter_CS"/>
</dbReference>
<evidence type="ECO:0000259" key="8">
    <source>
        <dbReference type="PROSITE" id="PS50850"/>
    </source>
</evidence>
<evidence type="ECO:0000256" key="6">
    <source>
        <dbReference type="SAM" id="MobiDB-lite"/>
    </source>
</evidence>
<dbReference type="Gene3D" id="1.20.1250.20">
    <property type="entry name" value="MFS general substrate transporter like domains"/>
    <property type="match status" value="2"/>
</dbReference>
<dbReference type="PROSITE" id="PS50850">
    <property type="entry name" value="MFS"/>
    <property type="match status" value="1"/>
</dbReference>
<dbReference type="GO" id="GO:0016020">
    <property type="term" value="C:membrane"/>
    <property type="evidence" value="ECO:0007669"/>
    <property type="project" value="UniProtKB-SubCell"/>
</dbReference>
<dbReference type="OrthoDB" id="4139357at2759"/>
<comment type="caution">
    <text evidence="9">The sequence shown here is derived from an EMBL/GenBank/DDBJ whole genome shotgun (WGS) entry which is preliminary data.</text>
</comment>
<feature type="domain" description="Major facilitator superfamily (MFS) profile" evidence="8">
    <location>
        <begin position="67"/>
        <end position="487"/>
    </location>
</feature>
<dbReference type="SUPFAM" id="SSF103473">
    <property type="entry name" value="MFS general substrate transporter"/>
    <property type="match status" value="1"/>
</dbReference>
<dbReference type="AlphaFoldDB" id="A0A1Z5JM09"/>
<keyword evidence="4 7" id="KW-1133">Transmembrane helix</keyword>
<evidence type="ECO:0000256" key="4">
    <source>
        <dbReference type="ARBA" id="ARBA00022989"/>
    </source>
</evidence>
<evidence type="ECO:0000256" key="2">
    <source>
        <dbReference type="ARBA" id="ARBA00022448"/>
    </source>
</evidence>
<name>A0A1Z5JM09_FISSO</name>
<dbReference type="InterPro" id="IPR005828">
    <property type="entry name" value="MFS_sugar_transport-like"/>
</dbReference>
<dbReference type="Pfam" id="PF00083">
    <property type="entry name" value="Sugar_tr"/>
    <property type="match status" value="1"/>
</dbReference>
<feature type="region of interest" description="Disordered" evidence="6">
    <location>
        <begin position="496"/>
        <end position="516"/>
    </location>
</feature>
<dbReference type="GO" id="GO:0022857">
    <property type="term" value="F:transmembrane transporter activity"/>
    <property type="evidence" value="ECO:0007669"/>
    <property type="project" value="InterPro"/>
</dbReference>
<organism evidence="9 10">
    <name type="scientific">Fistulifera solaris</name>
    <name type="common">Oleaginous diatom</name>
    <dbReference type="NCBI Taxonomy" id="1519565"/>
    <lineage>
        <taxon>Eukaryota</taxon>
        <taxon>Sar</taxon>
        <taxon>Stramenopiles</taxon>
        <taxon>Ochrophyta</taxon>
        <taxon>Bacillariophyta</taxon>
        <taxon>Bacillariophyceae</taxon>
        <taxon>Bacillariophycidae</taxon>
        <taxon>Naviculales</taxon>
        <taxon>Naviculaceae</taxon>
        <taxon>Fistulifera</taxon>
    </lineage>
</organism>